<name>A0A8D9PE06_9VIRU</name>
<proteinExistence type="predicted"/>
<accession>A0A8D9PE06</accession>
<reference evidence="1" key="1">
    <citation type="journal article" date="2021" name="Proc. Natl. Acad. Sci. U.S.A.">
        <title>A Catalog of Tens of Thousands of Viruses from Human Metagenomes Reveals Hidden Associations with Chronic Diseases.</title>
        <authorList>
            <person name="Tisza M.J."/>
            <person name="Buck C.B."/>
        </authorList>
    </citation>
    <scope>NUCLEOTIDE SEQUENCE</scope>
    <source>
        <strain evidence="1">CtLCA3</strain>
    </source>
</reference>
<evidence type="ECO:0000313" key="1">
    <source>
        <dbReference type="EMBL" id="DAD55532.1"/>
    </source>
</evidence>
<dbReference type="Pfam" id="PF09684">
    <property type="entry name" value="Tail_P2_I"/>
    <property type="match status" value="1"/>
</dbReference>
<dbReference type="InterPro" id="IPR006521">
    <property type="entry name" value="Tail_protein_I"/>
</dbReference>
<organism evidence="1">
    <name type="scientific">Bacteriophage sp</name>
    <dbReference type="NCBI Taxonomy" id="38018"/>
    <lineage>
        <taxon>Viruses</taxon>
    </lineage>
</organism>
<sequence>MSRFWKYFHDSLNWPAIFSPGPLSAVAKGLALYMDDVREDILWLRRQFSPVTADDDMIARYGASRGVLRTRYDSDESYRRRVVNAFAWHKLGGKVQGLVRILAENGFAGAEILPVNDVRRHNAALSHNSGATYNAGLCWAQFDVRLEVPESGLDRDVMDWFRWLVNEYKPARSILRALSWQMRMEDRADFSDEQRLAVVPDYEDSRPWGFPLHDGSIRHDNGLLRVHNGRLAYGGTAVHTPWEPRGYRHDAQLDPLAVAVRPRMTDRVQYSPKHNAALLHDGQGRRDGLDAPALDMVKTRLSAVCRDFVPVRDFTATALNVSVVDTVGRYHDGSLSHGQRLISIRNRAFYHDGSRLRGQFGGNAGFCAMRHDGHARHNRSAAHALWGWLATAGEYAPVFTYQALSDVYAATLRMEGADNMKDAFTLSDAMGVSVMRYTLHNGKANHGGEPHYGGKEMET</sequence>
<dbReference type="EMBL" id="BK033283">
    <property type="protein sequence ID" value="DAD55532.1"/>
    <property type="molecule type" value="Genomic_DNA"/>
</dbReference>
<protein>
    <submittedName>
        <fullName evidence="1">Tail protein</fullName>
    </submittedName>
</protein>